<evidence type="ECO:0000256" key="4">
    <source>
        <dbReference type="ARBA" id="ARBA00022692"/>
    </source>
</evidence>
<evidence type="ECO:0000256" key="5">
    <source>
        <dbReference type="ARBA" id="ARBA00022989"/>
    </source>
</evidence>
<name>A0A3P3W5P7_9FLAO</name>
<sequence>MQIEFPVTVTLFGYSVLIHPILEWIGIFLAMRLYAILKKKKKSDLSSTQSLSIVIGALIGALIGSKIIGTLENPAAIFEVKNQFLYFWTSNTIVGGLAFGILGVELTKKIIKYNESTGDLMVYPLILAMIIGRIGCFLTGVFENTFGIPTDFIFGMYLGDAYLRHPVTLYEIGFLIIFAFVNYFISKKMTFPSGFLFQFFILNYFTFRFFLDFIKPKINIIFNLSTIQLTCLFMILYYCILIFKNRKSIYFKNKRY</sequence>
<evidence type="ECO:0000313" key="8">
    <source>
        <dbReference type="EMBL" id="RRJ89306.1"/>
    </source>
</evidence>
<keyword evidence="4 7" id="KW-0812">Transmembrane</keyword>
<dbReference type="OrthoDB" id="871140at2"/>
<feature type="transmembrane region" description="Helical" evidence="7">
    <location>
        <begin position="51"/>
        <end position="71"/>
    </location>
</feature>
<dbReference type="GO" id="GO:0008961">
    <property type="term" value="F:phosphatidylglycerol-prolipoprotein diacylglyceryl transferase activity"/>
    <property type="evidence" value="ECO:0007669"/>
    <property type="project" value="InterPro"/>
</dbReference>
<gene>
    <name evidence="8" type="ORF">EG240_12150</name>
</gene>
<proteinExistence type="inferred from homology"/>
<feature type="transmembrane region" description="Helical" evidence="7">
    <location>
        <begin position="195"/>
        <end position="214"/>
    </location>
</feature>
<dbReference type="RefSeq" id="WP_125019660.1">
    <property type="nucleotide sequence ID" value="NZ_RQVQ01000030.1"/>
</dbReference>
<dbReference type="InterPro" id="IPR001640">
    <property type="entry name" value="Lgt"/>
</dbReference>
<feature type="transmembrane region" description="Helical" evidence="7">
    <location>
        <begin position="122"/>
        <end position="142"/>
    </location>
</feature>
<comment type="caution">
    <text evidence="8">The sequence shown here is derived from an EMBL/GenBank/DDBJ whole genome shotgun (WGS) entry which is preliminary data.</text>
</comment>
<keyword evidence="2" id="KW-1003">Cell membrane</keyword>
<dbReference type="PANTHER" id="PTHR30589:SF0">
    <property type="entry name" value="PHOSPHATIDYLGLYCEROL--PROLIPOPROTEIN DIACYLGLYCERYL TRANSFERASE"/>
    <property type="match status" value="1"/>
</dbReference>
<dbReference type="PANTHER" id="PTHR30589">
    <property type="entry name" value="PROLIPOPROTEIN DIACYLGLYCERYL TRANSFERASE"/>
    <property type="match status" value="1"/>
</dbReference>
<evidence type="ECO:0000256" key="1">
    <source>
        <dbReference type="ARBA" id="ARBA00007150"/>
    </source>
</evidence>
<keyword evidence="9" id="KW-1185">Reference proteome</keyword>
<dbReference type="EMBL" id="RQVQ01000030">
    <property type="protein sequence ID" value="RRJ89306.1"/>
    <property type="molecule type" value="Genomic_DNA"/>
</dbReference>
<feature type="transmembrane region" description="Helical" evidence="7">
    <location>
        <begin position="12"/>
        <end position="31"/>
    </location>
</feature>
<evidence type="ECO:0000313" key="9">
    <source>
        <dbReference type="Proteomes" id="UP000275719"/>
    </source>
</evidence>
<reference evidence="8 9" key="1">
    <citation type="submission" date="2018-11" db="EMBL/GenBank/DDBJ databases">
        <title>Flavobacterium sp. nov., YIM 102701-2 draft genome.</title>
        <authorList>
            <person name="Li G."/>
            <person name="Jiang Y."/>
        </authorList>
    </citation>
    <scope>NUCLEOTIDE SEQUENCE [LARGE SCALE GENOMIC DNA]</scope>
    <source>
        <strain evidence="8 9">YIM 102701-2</strain>
    </source>
</reference>
<keyword evidence="5 7" id="KW-1133">Transmembrane helix</keyword>
<protein>
    <submittedName>
        <fullName evidence="8">Diacylglyceryl transferase</fullName>
    </submittedName>
</protein>
<dbReference type="AlphaFoldDB" id="A0A3P3W5P7"/>
<feature type="transmembrane region" description="Helical" evidence="7">
    <location>
        <begin position="220"/>
        <end position="243"/>
    </location>
</feature>
<comment type="similarity">
    <text evidence="1">Belongs to the Lgt family.</text>
</comment>
<dbReference type="Pfam" id="PF01790">
    <property type="entry name" value="LGT"/>
    <property type="match status" value="1"/>
</dbReference>
<keyword evidence="3 8" id="KW-0808">Transferase</keyword>
<accession>A0A3P3W5P7</accession>
<dbReference type="GO" id="GO:0042158">
    <property type="term" value="P:lipoprotein biosynthetic process"/>
    <property type="evidence" value="ECO:0007669"/>
    <property type="project" value="InterPro"/>
</dbReference>
<feature type="transmembrane region" description="Helical" evidence="7">
    <location>
        <begin position="83"/>
        <end position="102"/>
    </location>
</feature>
<evidence type="ECO:0000256" key="3">
    <source>
        <dbReference type="ARBA" id="ARBA00022679"/>
    </source>
</evidence>
<evidence type="ECO:0000256" key="2">
    <source>
        <dbReference type="ARBA" id="ARBA00022475"/>
    </source>
</evidence>
<organism evidence="8 9">
    <name type="scientific">Paenimyroides tangerinum</name>
    <dbReference type="NCBI Taxonomy" id="2488728"/>
    <lineage>
        <taxon>Bacteria</taxon>
        <taxon>Pseudomonadati</taxon>
        <taxon>Bacteroidota</taxon>
        <taxon>Flavobacteriia</taxon>
        <taxon>Flavobacteriales</taxon>
        <taxon>Flavobacteriaceae</taxon>
        <taxon>Paenimyroides</taxon>
    </lineage>
</organism>
<dbReference type="GO" id="GO:0005886">
    <property type="term" value="C:plasma membrane"/>
    <property type="evidence" value="ECO:0007669"/>
    <property type="project" value="InterPro"/>
</dbReference>
<keyword evidence="6 7" id="KW-0472">Membrane</keyword>
<feature type="transmembrane region" description="Helical" evidence="7">
    <location>
        <begin position="162"/>
        <end position="183"/>
    </location>
</feature>
<evidence type="ECO:0000256" key="7">
    <source>
        <dbReference type="SAM" id="Phobius"/>
    </source>
</evidence>
<dbReference type="Proteomes" id="UP000275719">
    <property type="component" value="Unassembled WGS sequence"/>
</dbReference>
<evidence type="ECO:0000256" key="6">
    <source>
        <dbReference type="ARBA" id="ARBA00023136"/>
    </source>
</evidence>